<dbReference type="EMBL" id="LAZR01000145">
    <property type="protein sequence ID" value="KKN86657.1"/>
    <property type="molecule type" value="Genomic_DNA"/>
</dbReference>
<proteinExistence type="predicted"/>
<sequence length="94" mass="10803">MKSPPLCIKACFFLLFILSALFARTQTVQELQYSISRPELTEKERINILYTLSRELTYVDNIKSLEYAEEALTLATDINDIDGIGLATKKWTIR</sequence>
<evidence type="ECO:0000313" key="1">
    <source>
        <dbReference type="EMBL" id="KKN86657.1"/>
    </source>
</evidence>
<organism evidence="1">
    <name type="scientific">marine sediment metagenome</name>
    <dbReference type="NCBI Taxonomy" id="412755"/>
    <lineage>
        <taxon>unclassified sequences</taxon>
        <taxon>metagenomes</taxon>
        <taxon>ecological metagenomes</taxon>
    </lineage>
</organism>
<comment type="caution">
    <text evidence="1">The sequence shown here is derived from an EMBL/GenBank/DDBJ whole genome shotgun (WGS) entry which is preliminary data.</text>
</comment>
<accession>A0A0F9UH18</accession>
<dbReference type="AlphaFoldDB" id="A0A0F9UH18"/>
<reference evidence="1" key="1">
    <citation type="journal article" date="2015" name="Nature">
        <title>Complex archaea that bridge the gap between prokaryotes and eukaryotes.</title>
        <authorList>
            <person name="Spang A."/>
            <person name="Saw J.H."/>
            <person name="Jorgensen S.L."/>
            <person name="Zaremba-Niedzwiedzka K."/>
            <person name="Martijn J."/>
            <person name="Lind A.E."/>
            <person name="van Eijk R."/>
            <person name="Schleper C."/>
            <person name="Guy L."/>
            <person name="Ettema T.J."/>
        </authorList>
    </citation>
    <scope>NUCLEOTIDE SEQUENCE</scope>
</reference>
<protein>
    <submittedName>
        <fullName evidence="1">Uncharacterized protein</fullName>
    </submittedName>
</protein>
<gene>
    <name evidence="1" type="ORF">LCGC14_0266200</name>
</gene>
<name>A0A0F9UH18_9ZZZZ</name>